<sequence length="72" mass="7841">MSQAPPQPRRPSVEAATSRRQERSDWDRRKGNNAPSFRPFAEALSVQGVPHPYTAPAADEPAEAGWLAAGRS</sequence>
<dbReference type="Proteomes" id="UP001055172">
    <property type="component" value="Unassembled WGS sequence"/>
</dbReference>
<evidence type="ECO:0000313" key="3">
    <source>
        <dbReference type="Proteomes" id="UP001055172"/>
    </source>
</evidence>
<keyword evidence="3" id="KW-1185">Reference proteome</keyword>
<gene>
    <name evidence="2" type="ORF">ColLi_04239</name>
</gene>
<evidence type="ECO:0000256" key="1">
    <source>
        <dbReference type="SAM" id="MobiDB-lite"/>
    </source>
</evidence>
<dbReference type="AlphaFoldDB" id="A0AA37LRB1"/>
<evidence type="ECO:0000313" key="2">
    <source>
        <dbReference type="EMBL" id="GJC81401.1"/>
    </source>
</evidence>
<organism evidence="2 3">
    <name type="scientific">Colletotrichum liriopes</name>
    <dbReference type="NCBI Taxonomy" id="708192"/>
    <lineage>
        <taxon>Eukaryota</taxon>
        <taxon>Fungi</taxon>
        <taxon>Dikarya</taxon>
        <taxon>Ascomycota</taxon>
        <taxon>Pezizomycotina</taxon>
        <taxon>Sordariomycetes</taxon>
        <taxon>Hypocreomycetidae</taxon>
        <taxon>Glomerellales</taxon>
        <taxon>Glomerellaceae</taxon>
        <taxon>Colletotrichum</taxon>
        <taxon>Colletotrichum spaethianum species complex</taxon>
    </lineage>
</organism>
<name>A0AA37LRB1_9PEZI</name>
<comment type="caution">
    <text evidence="2">The sequence shown here is derived from an EMBL/GenBank/DDBJ whole genome shotgun (WGS) entry which is preliminary data.</text>
</comment>
<protein>
    <submittedName>
        <fullName evidence="2">Uncharacterized protein</fullName>
    </submittedName>
</protein>
<dbReference type="EMBL" id="BPPX01000007">
    <property type="protein sequence ID" value="GJC81401.1"/>
    <property type="molecule type" value="Genomic_DNA"/>
</dbReference>
<proteinExistence type="predicted"/>
<feature type="region of interest" description="Disordered" evidence="1">
    <location>
        <begin position="1"/>
        <end position="72"/>
    </location>
</feature>
<feature type="compositionally biased region" description="Basic and acidic residues" evidence="1">
    <location>
        <begin position="17"/>
        <end position="30"/>
    </location>
</feature>
<reference evidence="2 3" key="1">
    <citation type="submission" date="2021-07" db="EMBL/GenBank/DDBJ databases">
        <title>Genome data of Colletotrichum spaethianum.</title>
        <authorList>
            <person name="Utami Y.D."/>
            <person name="Hiruma K."/>
        </authorList>
    </citation>
    <scope>NUCLEOTIDE SEQUENCE [LARGE SCALE GENOMIC DNA]</scope>
    <source>
        <strain evidence="2 3">MAFF 242679</strain>
    </source>
</reference>
<accession>A0AA37LRB1</accession>